<keyword evidence="3" id="KW-1185">Reference proteome</keyword>
<dbReference type="SUPFAM" id="SSF52096">
    <property type="entry name" value="ClpP/crotonase"/>
    <property type="match status" value="1"/>
</dbReference>
<comment type="similarity">
    <text evidence="1">Belongs to the enoyl-CoA hydratase/isomerase family.</text>
</comment>
<accession>A0A2T5MC91</accession>
<dbReference type="EMBL" id="QANS01000007">
    <property type="protein sequence ID" value="PTU30181.1"/>
    <property type="molecule type" value="Genomic_DNA"/>
</dbReference>
<dbReference type="CDD" id="cd06558">
    <property type="entry name" value="crotonase-like"/>
    <property type="match status" value="1"/>
</dbReference>
<sequence>MNHEIPVKENLKVEILGHVALLTFSNPPINFATVSLLRLIADELERLDQESEIRAIVLAAEGKVFCAGADLVSANGFGASTADPLREFYDQAIRIYTCRKPIVAAVQGAAIGAGLGLAVAADFRVTAPEAKFSANFTKLGFHPGFGLTHTLPRLIGGQRASQMFLTAERYSAEECAAWGLIDKIVSADQLQASALAFAKEIAVNAPLALLSTRATLRGNLVEEVKAQLIHEHQQQLLLQPTEDFAEGVRASAERRPGKFKGR</sequence>
<dbReference type="PROSITE" id="PS00166">
    <property type="entry name" value="ENOYL_COA_HYDRATASE"/>
    <property type="match status" value="1"/>
</dbReference>
<comment type="caution">
    <text evidence="2">The sequence shown here is derived from an EMBL/GenBank/DDBJ whole genome shotgun (WGS) entry which is preliminary data.</text>
</comment>
<evidence type="ECO:0000256" key="1">
    <source>
        <dbReference type="RuleBase" id="RU003707"/>
    </source>
</evidence>
<dbReference type="RefSeq" id="WP_107941527.1">
    <property type="nucleotide sequence ID" value="NZ_QANS01000007.1"/>
</dbReference>
<dbReference type="OrthoDB" id="9807606at2"/>
<dbReference type="AlphaFoldDB" id="A0A2T5MC91"/>
<protein>
    <submittedName>
        <fullName evidence="2">Enoyl-CoA hydratase</fullName>
    </submittedName>
</protein>
<evidence type="ECO:0000313" key="2">
    <source>
        <dbReference type="EMBL" id="PTU30181.1"/>
    </source>
</evidence>
<dbReference type="Gene3D" id="3.90.226.10">
    <property type="entry name" value="2-enoyl-CoA Hydratase, Chain A, domain 1"/>
    <property type="match status" value="1"/>
</dbReference>
<dbReference type="PANTHER" id="PTHR43459:SF1">
    <property type="entry name" value="EG:BACN32G11.4 PROTEIN"/>
    <property type="match status" value="1"/>
</dbReference>
<dbReference type="GO" id="GO:0003824">
    <property type="term" value="F:catalytic activity"/>
    <property type="evidence" value="ECO:0007669"/>
    <property type="project" value="InterPro"/>
</dbReference>
<dbReference type="Pfam" id="PF00378">
    <property type="entry name" value="ECH_1"/>
    <property type="match status" value="1"/>
</dbReference>
<evidence type="ECO:0000313" key="3">
    <source>
        <dbReference type="Proteomes" id="UP000244248"/>
    </source>
</evidence>
<dbReference type="InterPro" id="IPR029045">
    <property type="entry name" value="ClpP/crotonase-like_dom_sf"/>
</dbReference>
<gene>
    <name evidence="2" type="ORF">CJD38_16705</name>
</gene>
<dbReference type="InterPro" id="IPR001753">
    <property type="entry name" value="Enoyl-CoA_hydra/iso"/>
</dbReference>
<dbReference type="InterPro" id="IPR018376">
    <property type="entry name" value="Enoyl-CoA_hyd/isom_CS"/>
</dbReference>
<proteinExistence type="inferred from homology"/>
<organism evidence="2 3">
    <name type="scientific">Stenotrophobium rhamnosiphilum</name>
    <dbReference type="NCBI Taxonomy" id="2029166"/>
    <lineage>
        <taxon>Bacteria</taxon>
        <taxon>Pseudomonadati</taxon>
        <taxon>Pseudomonadota</taxon>
        <taxon>Gammaproteobacteria</taxon>
        <taxon>Nevskiales</taxon>
        <taxon>Nevskiaceae</taxon>
        <taxon>Stenotrophobium</taxon>
    </lineage>
</organism>
<reference evidence="2 3" key="1">
    <citation type="submission" date="2018-04" db="EMBL/GenBank/DDBJ databases">
        <title>Novel species isolated from glacier.</title>
        <authorList>
            <person name="Liu Q."/>
            <person name="Xin Y.-H."/>
        </authorList>
    </citation>
    <scope>NUCLEOTIDE SEQUENCE [LARGE SCALE GENOMIC DNA]</scope>
    <source>
        <strain evidence="2 3">GT1R17</strain>
    </source>
</reference>
<name>A0A2T5MC91_9GAMM</name>
<dbReference type="PANTHER" id="PTHR43459">
    <property type="entry name" value="ENOYL-COA HYDRATASE"/>
    <property type="match status" value="1"/>
</dbReference>
<dbReference type="Proteomes" id="UP000244248">
    <property type="component" value="Unassembled WGS sequence"/>
</dbReference>